<reference evidence="14" key="1">
    <citation type="submission" date="2018-03" db="EMBL/GenBank/DDBJ databases">
        <title>ARS-UCD1.2.</title>
        <authorList>
            <person name="Rosen B.D."/>
            <person name="Bickhart D.M."/>
            <person name="Koren S."/>
            <person name="Schnabel R.D."/>
            <person name="Hall R."/>
            <person name="Zimin A."/>
            <person name="Dreischer C."/>
            <person name="Schultheiss S."/>
            <person name="Schroeder S.G."/>
            <person name="Elsik C.G."/>
            <person name="Couldrey C."/>
            <person name="Liu G.E."/>
            <person name="Van Tassell C.P."/>
            <person name="Phillippy A.M."/>
            <person name="Smith T.P.L."/>
            <person name="Medrano J.F."/>
        </authorList>
    </citation>
    <scope>NUCLEOTIDE SEQUENCE [LARGE SCALE GENOMIC DNA]</scope>
    <source>
        <strain evidence="14">Hereford</strain>
    </source>
</reference>
<evidence type="ECO:0000256" key="3">
    <source>
        <dbReference type="ARBA" id="ARBA00004619"/>
    </source>
</evidence>
<evidence type="ECO:0000256" key="10">
    <source>
        <dbReference type="RuleBase" id="RU003827"/>
    </source>
</evidence>
<dbReference type="AlphaFoldDB" id="A0AAA9T3B1"/>
<comment type="similarity">
    <text evidence="4 10">Belongs to the EMP24/GP25L family.</text>
</comment>
<dbReference type="SUPFAM" id="SSF101576">
    <property type="entry name" value="Supernatant protein factor (SPF), C-terminal domain"/>
    <property type="match status" value="1"/>
</dbReference>
<name>A0AAA9T3B1_BOVIN</name>
<evidence type="ECO:0000256" key="7">
    <source>
        <dbReference type="ARBA" id="ARBA00022824"/>
    </source>
</evidence>
<evidence type="ECO:0000313" key="15">
    <source>
        <dbReference type="Proteomes" id="UP000009136"/>
    </source>
</evidence>
<dbReference type="Ensembl" id="ENSBTAT00000110586.1">
    <property type="protein sequence ID" value="ENSBTAP00000093278.1"/>
    <property type="gene ID" value="ENSBTAG00000035030.4"/>
</dbReference>
<evidence type="ECO:0000256" key="5">
    <source>
        <dbReference type="ARBA" id="ARBA00022692"/>
    </source>
</evidence>
<organism evidence="14 15">
    <name type="scientific">Bos taurus</name>
    <name type="common">Bovine</name>
    <dbReference type="NCBI Taxonomy" id="9913"/>
    <lineage>
        <taxon>Eukaryota</taxon>
        <taxon>Metazoa</taxon>
        <taxon>Chordata</taxon>
        <taxon>Craniata</taxon>
        <taxon>Vertebrata</taxon>
        <taxon>Euteleostomi</taxon>
        <taxon>Mammalia</taxon>
        <taxon>Eutheria</taxon>
        <taxon>Laurasiatheria</taxon>
        <taxon>Artiodactyla</taxon>
        <taxon>Ruminantia</taxon>
        <taxon>Pecora</taxon>
        <taxon>Bovidae</taxon>
        <taxon>Bovinae</taxon>
        <taxon>Bos</taxon>
    </lineage>
</organism>
<protein>
    <submittedName>
        <fullName evidence="14">Transmembrane p24 trafficking protein 7</fullName>
    </submittedName>
</protein>
<evidence type="ECO:0000256" key="1">
    <source>
        <dbReference type="ARBA" id="ARBA00004115"/>
    </source>
</evidence>
<dbReference type="PROSITE" id="PS50866">
    <property type="entry name" value="GOLD"/>
    <property type="match status" value="1"/>
</dbReference>
<keyword evidence="8 12" id="KW-1133">Transmembrane helix</keyword>
<evidence type="ECO:0000256" key="8">
    <source>
        <dbReference type="ARBA" id="ARBA00022989"/>
    </source>
</evidence>
<dbReference type="GO" id="GO:0005794">
    <property type="term" value="C:Golgi apparatus"/>
    <property type="evidence" value="ECO:0007669"/>
    <property type="project" value="UniProtKB-SubCell"/>
</dbReference>
<feature type="transmembrane region" description="Helical" evidence="12">
    <location>
        <begin position="216"/>
        <end position="238"/>
    </location>
</feature>
<evidence type="ECO:0000259" key="13">
    <source>
        <dbReference type="PROSITE" id="PS50866"/>
    </source>
</evidence>
<evidence type="ECO:0000256" key="11">
    <source>
        <dbReference type="SAM" id="MobiDB-lite"/>
    </source>
</evidence>
<dbReference type="PANTHER" id="PTHR22811">
    <property type="entry name" value="TRANSMEMBRANE EMP24 DOMAIN-CONTAINING PROTEIN"/>
    <property type="match status" value="1"/>
</dbReference>
<evidence type="ECO:0000313" key="14">
    <source>
        <dbReference type="Ensembl" id="ENSBTAP00000093278.1"/>
    </source>
</evidence>
<keyword evidence="9 12" id="KW-0472">Membrane</keyword>
<dbReference type="InterPro" id="IPR036598">
    <property type="entry name" value="GOLD_dom_sf"/>
</dbReference>
<dbReference type="GeneTree" id="ENSGT00940000158463"/>
<evidence type="ECO:0000256" key="6">
    <source>
        <dbReference type="ARBA" id="ARBA00022729"/>
    </source>
</evidence>
<gene>
    <name evidence="14" type="primary">TMED7</name>
</gene>
<evidence type="ECO:0000256" key="2">
    <source>
        <dbReference type="ARBA" id="ARBA00004151"/>
    </source>
</evidence>
<feature type="domain" description="GOLD" evidence="13">
    <location>
        <begin position="96"/>
        <end position="158"/>
    </location>
</feature>
<keyword evidence="5 10" id="KW-0812">Transmembrane</keyword>
<dbReference type="Proteomes" id="UP000009136">
    <property type="component" value="Chromosome 10"/>
</dbReference>
<evidence type="ECO:0000256" key="9">
    <source>
        <dbReference type="ARBA" id="ARBA00023136"/>
    </source>
</evidence>
<dbReference type="InterPro" id="IPR009038">
    <property type="entry name" value="GOLD_dom"/>
</dbReference>
<comment type="subcellular location">
    <subcellularLocation>
        <location evidence="1">Endoplasmic reticulum membrane</location>
        <topology evidence="1">Single-pass type I membrane protein</topology>
    </subcellularLocation>
    <subcellularLocation>
        <location evidence="2">Endoplasmic reticulum-Golgi intermediate compartment membrane</location>
        <topology evidence="2">Single-pass type I membrane protein</topology>
    </subcellularLocation>
    <subcellularLocation>
        <location evidence="3">Golgi apparatus</location>
        <location evidence="3">cis-Golgi network membrane</location>
        <topology evidence="3">Single-pass type I membrane protein</topology>
    </subcellularLocation>
    <subcellularLocation>
        <location evidence="10">Membrane</location>
        <topology evidence="10">Single-pass type I membrane protein</topology>
    </subcellularLocation>
</comment>
<dbReference type="GO" id="GO:0005789">
    <property type="term" value="C:endoplasmic reticulum membrane"/>
    <property type="evidence" value="ECO:0007669"/>
    <property type="project" value="UniProtKB-SubCell"/>
</dbReference>
<keyword evidence="15" id="KW-1185">Reference proteome</keyword>
<dbReference type="SMART" id="SM01190">
    <property type="entry name" value="EMP24_GP25L"/>
    <property type="match status" value="1"/>
</dbReference>
<accession>A0AAA9T3B1</accession>
<dbReference type="GO" id="GO:0033116">
    <property type="term" value="C:endoplasmic reticulum-Golgi intermediate compartment membrane"/>
    <property type="evidence" value="ECO:0007669"/>
    <property type="project" value="UniProtKB-SubCell"/>
</dbReference>
<keyword evidence="6" id="KW-0732">Signal</keyword>
<dbReference type="Pfam" id="PF01105">
    <property type="entry name" value="EMP24_GP25L"/>
    <property type="match status" value="1"/>
</dbReference>
<evidence type="ECO:0000256" key="12">
    <source>
        <dbReference type="SAM" id="Phobius"/>
    </source>
</evidence>
<feature type="region of interest" description="Disordered" evidence="11">
    <location>
        <begin position="1"/>
        <end position="89"/>
    </location>
</feature>
<dbReference type="Gene3D" id="2.60.120.680">
    <property type="entry name" value="GOLD domain"/>
    <property type="match status" value="1"/>
</dbReference>
<dbReference type="InterPro" id="IPR015720">
    <property type="entry name" value="Emp24-like"/>
</dbReference>
<proteinExistence type="evidence at protein level"/>
<reference evidence="14" key="3">
    <citation type="submission" date="2025-09" db="UniProtKB">
        <authorList>
            <consortium name="Ensembl"/>
        </authorList>
    </citation>
    <scope>IDENTIFICATION</scope>
    <source>
        <strain evidence="14">Hereford</strain>
    </source>
</reference>
<keyword evidence="16" id="KW-1267">Proteomics identification</keyword>
<reference evidence="14" key="2">
    <citation type="submission" date="2025-08" db="UniProtKB">
        <authorList>
            <consortium name="Ensembl"/>
        </authorList>
    </citation>
    <scope>IDENTIFICATION</scope>
    <source>
        <strain evidence="14">Hereford</strain>
    </source>
</reference>
<evidence type="ECO:0007829" key="16">
    <source>
        <dbReference type="PeptideAtlas" id="A0AAA9T3B1"/>
    </source>
</evidence>
<sequence length="254" mass="27909">MSLSLEELYSRPDRLLAPGGSVVKNPPASAGDASDVGSIPGSGRSPGEGNGNPLQCSYLGNLRTEEPGGLQSVGSQRVGHDLATEQQQQQPLSEVITGGHYDVDCRLEDPDGNVLYKEMKKQYDSYTFTASKNGTYKFCFSNEFSTFTHKTVYFDFQVGEDPPLFPSENRVSALTQMESACVSIHEALKSVIDYQTHFRLREAQGRSRAEDLNTRVAYWSVGEALILLVVSIGQVFLLKSFFSDKRTTTTRVGS</sequence>
<keyword evidence="7" id="KW-0256">Endoplasmic reticulum</keyword>
<evidence type="ECO:0000256" key="4">
    <source>
        <dbReference type="ARBA" id="ARBA00007104"/>
    </source>
</evidence>